<evidence type="ECO:0000313" key="1">
    <source>
        <dbReference type="EMBL" id="ORZ17352.1"/>
    </source>
</evidence>
<dbReference type="OrthoDB" id="2248195at2759"/>
<proteinExistence type="predicted"/>
<keyword evidence="2" id="KW-1185">Reference proteome</keyword>
<protein>
    <submittedName>
        <fullName evidence="1">Uncharacterized protein</fullName>
    </submittedName>
</protein>
<dbReference type="STRING" id="90262.A0A1X2IIZ3"/>
<sequence length="271" mass="31805">MYFIATIFFMYIMTVIGYPASRFLIEIEEPPIGALLTKDVMIKDDIQTHYENLLDEVISTHNEDFLLKMTYSMTGEKMESFYRPQANMLLKTKGNPQPEIHSKCLYRMPHWVGKYLHDTHSMTYNNVAPMVQNYMEDHWPSTRHQQEMTLSDIKTFLIQLNQHLESRIEQSMMDPTALLTDLSLKLQLCQQQYDTKSSFLSRVLVQIVGDSHGMNTRTFSSDDLVDGDVKDHFLVNYLMAMRVDLATQMDNRMMDLEQLIHDDLEDDFVEY</sequence>
<comment type="caution">
    <text evidence="1">The sequence shown here is derived from an EMBL/GenBank/DDBJ whole genome shotgun (WGS) entry which is preliminary data.</text>
</comment>
<dbReference type="AlphaFoldDB" id="A0A1X2IIZ3"/>
<organism evidence="1 2">
    <name type="scientific">Absidia repens</name>
    <dbReference type="NCBI Taxonomy" id="90262"/>
    <lineage>
        <taxon>Eukaryota</taxon>
        <taxon>Fungi</taxon>
        <taxon>Fungi incertae sedis</taxon>
        <taxon>Mucoromycota</taxon>
        <taxon>Mucoromycotina</taxon>
        <taxon>Mucoromycetes</taxon>
        <taxon>Mucorales</taxon>
        <taxon>Cunninghamellaceae</taxon>
        <taxon>Absidia</taxon>
    </lineage>
</organism>
<dbReference type="EMBL" id="MCGE01000010">
    <property type="protein sequence ID" value="ORZ17352.1"/>
    <property type="molecule type" value="Genomic_DNA"/>
</dbReference>
<name>A0A1X2IIZ3_9FUNG</name>
<evidence type="ECO:0000313" key="2">
    <source>
        <dbReference type="Proteomes" id="UP000193560"/>
    </source>
</evidence>
<accession>A0A1X2IIZ3</accession>
<dbReference type="Proteomes" id="UP000193560">
    <property type="component" value="Unassembled WGS sequence"/>
</dbReference>
<reference evidence="1 2" key="1">
    <citation type="submission" date="2016-07" db="EMBL/GenBank/DDBJ databases">
        <title>Pervasive Adenine N6-methylation of Active Genes in Fungi.</title>
        <authorList>
            <consortium name="DOE Joint Genome Institute"/>
            <person name="Mondo S.J."/>
            <person name="Dannebaum R.O."/>
            <person name="Kuo R.C."/>
            <person name="Labutti K."/>
            <person name="Haridas S."/>
            <person name="Kuo A."/>
            <person name="Salamov A."/>
            <person name="Ahrendt S.R."/>
            <person name="Lipzen A."/>
            <person name="Sullivan W."/>
            <person name="Andreopoulos W.B."/>
            <person name="Clum A."/>
            <person name="Lindquist E."/>
            <person name="Daum C."/>
            <person name="Ramamoorthy G.K."/>
            <person name="Gryganskyi A."/>
            <person name="Culley D."/>
            <person name="Magnuson J.K."/>
            <person name="James T.Y."/>
            <person name="O'Malley M.A."/>
            <person name="Stajich J.E."/>
            <person name="Spatafora J.W."/>
            <person name="Visel A."/>
            <person name="Grigoriev I.V."/>
        </authorList>
    </citation>
    <scope>NUCLEOTIDE SEQUENCE [LARGE SCALE GENOMIC DNA]</scope>
    <source>
        <strain evidence="1 2">NRRL 1336</strain>
    </source>
</reference>
<gene>
    <name evidence="1" type="ORF">BCR42DRAFT_491236</name>
</gene>